<dbReference type="eggNOG" id="ENOG502S7C4">
    <property type="taxonomic scope" value="Eukaryota"/>
</dbReference>
<dbReference type="Proteomes" id="UP000001861">
    <property type="component" value="Unassembled WGS sequence"/>
</dbReference>
<dbReference type="VEuPathDB" id="FungiDB:CC1G_02751"/>
<dbReference type="OrthoDB" id="288942at2759"/>
<dbReference type="STRING" id="240176.A8MZU6"/>
<keyword evidence="2" id="KW-1185">Reference proteome</keyword>
<comment type="caution">
    <text evidence="1">The sequence shown here is derived from an EMBL/GenBank/DDBJ whole genome shotgun (WGS) entry which is preliminary data.</text>
</comment>
<name>A8MZU6_COPC7</name>
<evidence type="ECO:0008006" key="3">
    <source>
        <dbReference type="Google" id="ProtNLM"/>
    </source>
</evidence>
<dbReference type="OMA" id="MSSATHC"/>
<dbReference type="GeneID" id="6004641"/>
<accession>A8MZU6</accession>
<evidence type="ECO:0000313" key="2">
    <source>
        <dbReference type="Proteomes" id="UP000001861"/>
    </source>
</evidence>
<dbReference type="RefSeq" id="XP_001828170.2">
    <property type="nucleotide sequence ID" value="XM_001828118.2"/>
</dbReference>
<dbReference type="AlphaFoldDB" id="A8MZU6"/>
<protein>
    <recommendedName>
        <fullName evidence="3">F-box domain-containing protein</fullName>
    </recommendedName>
</protein>
<dbReference type="InParanoid" id="A8MZU6"/>
<gene>
    <name evidence="1" type="ORF">CC1G_02751</name>
</gene>
<dbReference type="EMBL" id="AACS02000001">
    <property type="protein sequence ID" value="EAU93521.2"/>
    <property type="molecule type" value="Genomic_DNA"/>
</dbReference>
<organism evidence="1 2">
    <name type="scientific">Coprinopsis cinerea (strain Okayama-7 / 130 / ATCC MYA-4618 / FGSC 9003)</name>
    <name type="common">Inky cap fungus</name>
    <name type="synonym">Hormographiella aspergillata</name>
    <dbReference type="NCBI Taxonomy" id="240176"/>
    <lineage>
        <taxon>Eukaryota</taxon>
        <taxon>Fungi</taxon>
        <taxon>Dikarya</taxon>
        <taxon>Basidiomycota</taxon>
        <taxon>Agaricomycotina</taxon>
        <taxon>Agaricomycetes</taxon>
        <taxon>Agaricomycetidae</taxon>
        <taxon>Agaricales</taxon>
        <taxon>Agaricineae</taxon>
        <taxon>Psathyrellaceae</taxon>
        <taxon>Coprinopsis</taxon>
    </lineage>
</organism>
<dbReference type="HOGENOM" id="CLU_055163_2_0_1"/>
<reference evidence="1 2" key="1">
    <citation type="journal article" date="2010" name="Proc. Natl. Acad. Sci. U.S.A.">
        <title>Insights into evolution of multicellular fungi from the assembled chromosomes of the mushroom Coprinopsis cinerea (Coprinus cinereus).</title>
        <authorList>
            <person name="Stajich J.E."/>
            <person name="Wilke S.K."/>
            <person name="Ahren D."/>
            <person name="Au C.H."/>
            <person name="Birren B.W."/>
            <person name="Borodovsky M."/>
            <person name="Burns C."/>
            <person name="Canback B."/>
            <person name="Casselton L.A."/>
            <person name="Cheng C.K."/>
            <person name="Deng J."/>
            <person name="Dietrich F.S."/>
            <person name="Fargo D.C."/>
            <person name="Farman M.L."/>
            <person name="Gathman A.C."/>
            <person name="Goldberg J."/>
            <person name="Guigo R."/>
            <person name="Hoegger P.J."/>
            <person name="Hooker J.B."/>
            <person name="Huggins A."/>
            <person name="James T.Y."/>
            <person name="Kamada T."/>
            <person name="Kilaru S."/>
            <person name="Kodira C."/>
            <person name="Kues U."/>
            <person name="Kupfer D."/>
            <person name="Kwan H.S."/>
            <person name="Lomsadze A."/>
            <person name="Li W."/>
            <person name="Lilly W.W."/>
            <person name="Ma L.J."/>
            <person name="Mackey A.J."/>
            <person name="Manning G."/>
            <person name="Martin F."/>
            <person name="Muraguchi H."/>
            <person name="Natvig D.O."/>
            <person name="Palmerini H."/>
            <person name="Ramesh M.A."/>
            <person name="Rehmeyer C.J."/>
            <person name="Roe B.A."/>
            <person name="Shenoy N."/>
            <person name="Stanke M."/>
            <person name="Ter-Hovhannisyan V."/>
            <person name="Tunlid A."/>
            <person name="Velagapudi R."/>
            <person name="Vision T.J."/>
            <person name="Zeng Q."/>
            <person name="Zolan M.E."/>
            <person name="Pukkila P.J."/>
        </authorList>
    </citation>
    <scope>NUCLEOTIDE SEQUENCE [LARGE SCALE GENOMIC DNA]</scope>
    <source>
        <strain evidence="2">Okayama-7 / 130 / ATCC MYA-4618 / FGSC 9003</strain>
    </source>
</reference>
<proteinExistence type="predicted"/>
<sequence>MSQPPTNPVSEKTGLWWIDGQRFSPLYTVLPAEIRILIFKFTLAKDVDLKNLYPFEAFYYRPGCAGPMRADLGLLRTCRRVYREAKDLVWDPSTGNCEETFWWGGTIHRPKECRSYLHRNRSWEGTSSTILTRPYTESQWSRMTSIHLYMEAHCCTTPVFTGFFARLAHLRPRVIRITFRRTDWIGWEAVSGGLSLGTDVPWYHDDAQATGAIPNSVEAIILELETVEWRSDEVDDVITMMFDHSSRCRWKREDGRYLVLDRQAGVKQWDWMGTSRPGYVGYKSQPLEFQTQYTVKVLMFTLRY</sequence>
<evidence type="ECO:0000313" key="1">
    <source>
        <dbReference type="EMBL" id="EAU93521.2"/>
    </source>
</evidence>
<dbReference type="KEGG" id="cci:CC1G_02751"/>